<organism evidence="2">
    <name type="scientific">Nothobranchius rachovii</name>
    <name type="common">bluefin notho</name>
    <dbReference type="NCBI Taxonomy" id="451742"/>
    <lineage>
        <taxon>Eukaryota</taxon>
        <taxon>Metazoa</taxon>
        <taxon>Chordata</taxon>
        <taxon>Craniata</taxon>
        <taxon>Vertebrata</taxon>
        <taxon>Euteleostomi</taxon>
        <taxon>Actinopterygii</taxon>
        <taxon>Neopterygii</taxon>
        <taxon>Teleostei</taxon>
        <taxon>Neoteleostei</taxon>
        <taxon>Acanthomorphata</taxon>
        <taxon>Ovalentaria</taxon>
        <taxon>Atherinomorphae</taxon>
        <taxon>Cyprinodontiformes</taxon>
        <taxon>Nothobranchiidae</taxon>
        <taxon>Nothobranchius</taxon>
    </lineage>
</organism>
<dbReference type="AlphaFoldDB" id="A0A1A8PF77"/>
<proteinExistence type="predicted"/>
<name>A0A1A8PF77_9TELE</name>
<sequence length="132" mass="15491">MVHKYTFPAFSLGDIIQKKVITFCEFEEKSLLICLCKLIIPLFFVCMFPVWNLMLLSQIRPCLPLHVIYIYVTSMYLCVQIHTFSCFSATMKRQGQNKPLTHRYEIGLINERKWPVVYQTHPLSSSDCRPLP</sequence>
<keyword evidence="1" id="KW-0472">Membrane</keyword>
<keyword evidence="1" id="KW-0812">Transmembrane</keyword>
<evidence type="ECO:0000313" key="2">
    <source>
        <dbReference type="EMBL" id="SBR79883.1"/>
    </source>
</evidence>
<reference evidence="2" key="2">
    <citation type="submission" date="2016-06" db="EMBL/GenBank/DDBJ databases">
        <title>The genome of a short-lived fish provides insights into sex chromosome evolution and the genetic control of aging.</title>
        <authorList>
            <person name="Reichwald K."/>
            <person name="Felder M."/>
            <person name="Petzold A."/>
            <person name="Koch P."/>
            <person name="Groth M."/>
            <person name="Platzer M."/>
        </authorList>
    </citation>
    <scope>NUCLEOTIDE SEQUENCE</scope>
    <source>
        <tissue evidence="2">Brain</tissue>
    </source>
</reference>
<keyword evidence="1" id="KW-1133">Transmembrane helix</keyword>
<evidence type="ECO:0000256" key="1">
    <source>
        <dbReference type="SAM" id="Phobius"/>
    </source>
</evidence>
<feature type="transmembrane region" description="Helical" evidence="1">
    <location>
        <begin position="31"/>
        <end position="56"/>
    </location>
</feature>
<protein>
    <submittedName>
        <fullName evidence="2">Uncharacterized protein</fullName>
    </submittedName>
</protein>
<reference evidence="2" key="1">
    <citation type="submission" date="2016-05" db="EMBL/GenBank/DDBJ databases">
        <authorList>
            <person name="Lavstsen T."/>
            <person name="Jespersen J.S."/>
        </authorList>
    </citation>
    <scope>NUCLEOTIDE SEQUENCE</scope>
    <source>
        <tissue evidence="2">Brain</tissue>
    </source>
</reference>
<dbReference type="EMBL" id="HAEH01006680">
    <property type="protein sequence ID" value="SBR79883.1"/>
    <property type="molecule type" value="Transcribed_RNA"/>
</dbReference>
<accession>A0A1A8PF77</accession>
<gene>
    <name evidence="2" type="primary">Nfu_g_1_016208</name>
</gene>
<feature type="transmembrane region" description="Helical" evidence="1">
    <location>
        <begin position="68"/>
        <end position="89"/>
    </location>
</feature>
<feature type="non-terminal residue" evidence="2">
    <location>
        <position position="132"/>
    </location>
</feature>